<proteinExistence type="predicted"/>
<sequence>MDGDCEPKYIRVRVGLFGPGERVLIPMGTVAVEQGQRLLVSR</sequence>
<accession>A0A6J4QXR8</accession>
<dbReference type="AlphaFoldDB" id="A0A6J4QXR8"/>
<name>A0A6J4QXR8_9ACTN</name>
<reference evidence="1" key="1">
    <citation type="submission" date="2020-02" db="EMBL/GenBank/DDBJ databases">
        <authorList>
            <person name="Meier V. D."/>
        </authorList>
    </citation>
    <scope>NUCLEOTIDE SEQUENCE</scope>
    <source>
        <strain evidence="1">AVDCRST_MAG14</strain>
    </source>
</reference>
<evidence type="ECO:0000313" key="1">
    <source>
        <dbReference type="EMBL" id="CAA9455371.1"/>
    </source>
</evidence>
<protein>
    <submittedName>
        <fullName evidence="1">Uncharacterized protein</fullName>
    </submittedName>
</protein>
<gene>
    <name evidence="1" type="ORF">AVDCRST_MAG14-1535</name>
</gene>
<dbReference type="EMBL" id="CADCVG010000062">
    <property type="protein sequence ID" value="CAA9455371.1"/>
    <property type="molecule type" value="Genomic_DNA"/>
</dbReference>
<organism evidence="1">
    <name type="scientific">uncultured Rubrobacteraceae bacterium</name>
    <dbReference type="NCBI Taxonomy" id="349277"/>
    <lineage>
        <taxon>Bacteria</taxon>
        <taxon>Bacillati</taxon>
        <taxon>Actinomycetota</taxon>
        <taxon>Rubrobacteria</taxon>
        <taxon>Rubrobacterales</taxon>
        <taxon>Rubrobacteraceae</taxon>
        <taxon>environmental samples</taxon>
    </lineage>
</organism>